<evidence type="ECO:0000256" key="5">
    <source>
        <dbReference type="ARBA" id="ARBA00012574"/>
    </source>
</evidence>
<dbReference type="Gene3D" id="3.90.230.10">
    <property type="entry name" value="Creatinase/methionine aminopeptidase superfamily"/>
    <property type="match status" value="1"/>
</dbReference>
<evidence type="ECO:0000256" key="16">
    <source>
        <dbReference type="SAM" id="MobiDB-lite"/>
    </source>
</evidence>
<dbReference type="Gene3D" id="3.40.350.10">
    <property type="entry name" value="Creatinase/prolidase N-terminal domain"/>
    <property type="match status" value="1"/>
</dbReference>
<evidence type="ECO:0000256" key="12">
    <source>
        <dbReference type="ARBA" id="ARBA00030849"/>
    </source>
</evidence>
<dbReference type="InterPro" id="IPR029149">
    <property type="entry name" value="Creatin/AminoP/Spt16_N"/>
</dbReference>
<feature type="compositionally biased region" description="Polar residues" evidence="16">
    <location>
        <begin position="397"/>
        <end position="407"/>
    </location>
</feature>
<feature type="compositionally biased region" description="Basic and acidic residues" evidence="16">
    <location>
        <begin position="291"/>
        <end position="305"/>
    </location>
</feature>
<keyword evidence="19" id="KW-1185">Reference proteome</keyword>
<evidence type="ECO:0000256" key="4">
    <source>
        <dbReference type="ARBA" id="ARBA00008766"/>
    </source>
</evidence>
<dbReference type="PANTHER" id="PTHR43226:SF1">
    <property type="entry name" value="XAA-PRO DIPEPTIDASE"/>
    <property type="match status" value="1"/>
</dbReference>
<organism evidence="18 19">
    <name type="scientific">Aspergillus fumigatiaffinis</name>
    <dbReference type="NCBI Taxonomy" id="340414"/>
    <lineage>
        <taxon>Eukaryota</taxon>
        <taxon>Fungi</taxon>
        <taxon>Dikarya</taxon>
        <taxon>Ascomycota</taxon>
        <taxon>Pezizomycotina</taxon>
        <taxon>Eurotiomycetes</taxon>
        <taxon>Eurotiomycetidae</taxon>
        <taxon>Eurotiales</taxon>
        <taxon>Aspergillaceae</taxon>
        <taxon>Aspergillus</taxon>
        <taxon>Aspergillus subgen. Fumigati</taxon>
    </lineage>
</organism>
<feature type="compositionally biased region" description="Acidic residues" evidence="16">
    <location>
        <begin position="157"/>
        <end position="174"/>
    </location>
</feature>
<evidence type="ECO:0000256" key="6">
    <source>
        <dbReference type="ARBA" id="ARBA00022438"/>
    </source>
</evidence>
<comment type="cofactor">
    <cofactor evidence="2">
        <name>Mn(2+)</name>
        <dbReference type="ChEBI" id="CHEBI:29035"/>
    </cofactor>
</comment>
<feature type="region of interest" description="Disordered" evidence="16">
    <location>
        <begin position="1"/>
        <end position="457"/>
    </location>
</feature>
<keyword evidence="10" id="KW-0482">Metalloprotease</keyword>
<dbReference type="InterPro" id="IPR000994">
    <property type="entry name" value="Pept_M24"/>
</dbReference>
<feature type="domain" description="Aminopeptidase P N-terminal" evidence="17">
    <location>
        <begin position="508"/>
        <end position="643"/>
    </location>
</feature>
<dbReference type="GO" id="GO:0070006">
    <property type="term" value="F:metalloaminopeptidase activity"/>
    <property type="evidence" value="ECO:0007669"/>
    <property type="project" value="InterPro"/>
</dbReference>
<reference evidence="18" key="1">
    <citation type="journal article" date="2020" name="bioRxiv">
        <title>Genomic and phenotypic heterogeneity of clinical isolates of the human pathogens Aspergillus fumigatus, Aspergillus lentulus and Aspergillus fumigatiaffinis.</title>
        <authorList>
            <person name="dos Santos R.A.C."/>
            <person name="Steenwyk J.L."/>
            <person name="Rivero-Menendez O."/>
            <person name="Mead M.E."/>
            <person name="Silva L.P."/>
            <person name="Bastos R.W."/>
            <person name="Alastruey-Izquierdo A."/>
            <person name="Goldman G.H."/>
            <person name="Rokas A."/>
        </authorList>
    </citation>
    <scope>NUCLEOTIDE SEQUENCE</scope>
    <source>
        <strain evidence="18">CNM-CM6805</strain>
    </source>
</reference>
<evidence type="ECO:0000256" key="7">
    <source>
        <dbReference type="ARBA" id="ARBA00022670"/>
    </source>
</evidence>
<comment type="similarity">
    <text evidence="4">Belongs to the peptidase M24B family.</text>
</comment>
<keyword evidence="8" id="KW-0479">Metal-binding</keyword>
<dbReference type="CDD" id="cd01087">
    <property type="entry name" value="Prolidase"/>
    <property type="match status" value="1"/>
</dbReference>
<evidence type="ECO:0000256" key="3">
    <source>
        <dbReference type="ARBA" id="ARBA00002443"/>
    </source>
</evidence>
<evidence type="ECO:0000256" key="11">
    <source>
        <dbReference type="ARBA" id="ARBA00023211"/>
    </source>
</evidence>
<evidence type="ECO:0000259" key="17">
    <source>
        <dbReference type="SMART" id="SM01011"/>
    </source>
</evidence>
<dbReference type="FunFam" id="3.90.230.10:FF:000002">
    <property type="entry name" value="Xaa-Pro aminopeptidase 3"/>
    <property type="match status" value="1"/>
</dbReference>
<sequence>MPRPPTKRNRLTSRHVRASPKVSQKTKDPETKITANNSGPLHGTENDKRLEAQPAPSVDDIKFARQLRGQTPMNKKQEQAIESSPMGERGATGSRPPTRARGYSSTLSVGRRGADMSSKIPGTPGFESSILSNFRRRPRQASILQMMQADDGSSDFGDLDDDDFLGGLSPEDESTPLNVSRGKSLVIRHASSSPLSDRSHPSSGGSRKRKRTGEELQVPQSPLAVVENSPAGSISPERGNEEHGIPSEVSHHLADEEGLNRTVAPPLSSSPVSSPQSSHSTVMAAKSPADSLEHTQDRNTGELSEKLTVSTASLQDRLLPRRRHKHRRRNGVPSDVILDDGSEEDYSVDQDEDELSYLPTRGPARAQRRRKDKPKPLEVVRTKHRKQGAVTALNGEVISQTESSAHTDSAGMKDTRQKRANAPRRNQTADADKENQAIEVSSPLSSPLDTDAFDLESSPVPIPAKNYLSEELRLQAKKFEEVDRWEMDFEDVCQSMMATVDAILAGKYPAKAHARRVAESLQSHRNGCPGIVYLEAQKTRLIEDNDEPVPFRQRRPFFYLSGCPLPDSCLVYNLSEDQLTLFIPPVDPEDVIWSGLPMSTEQAQNQYDVDRVLVTTELNSTLASIASSHGGKAVAYTIADQVSESTQFHGFSEVNQSVLKGIIEQTRVVKDEYEVALLRKANDISAKAHIAAIKASQTAVNEREIEGAFIATCIANGAREQSYHPIVACGENGATLHYGKNDDTLIDPVTNQKKRNVLIDAGGEYRTYCADITRVIPVGGEFTAETRQIYDIVLQMQTECIAMLKEGVQWEDVHAHAHRVAIRGLLKLGILRGAEDEIFEKRVSVAFFPHGLGHYLGMDTHDTGGNPNYADKDTMFRYLRVRGRLPAGSVITVEPGVYFCRFIIEPYIKSPESNKYIDTNVLERYWSVGGVRIEDNVLVTKEGYDNLTTTPKAVDEVERLAVS</sequence>
<dbReference type="EMBL" id="JAAAPX010000104">
    <property type="protein sequence ID" value="KAF4231321.1"/>
    <property type="molecule type" value="Genomic_DNA"/>
</dbReference>
<dbReference type="EC" id="3.4.11.9" evidence="5"/>
<keyword evidence="6" id="KW-0031">Aminopeptidase</keyword>
<proteinExistence type="inferred from homology"/>
<reference evidence="18" key="2">
    <citation type="submission" date="2020-04" db="EMBL/GenBank/DDBJ databases">
        <authorList>
            <person name="Santos R.A.C."/>
            <person name="Steenwyk J.L."/>
            <person name="Rivero-Menendez O."/>
            <person name="Mead M.E."/>
            <person name="Silva L.P."/>
            <person name="Bastos R.W."/>
            <person name="Alastruey-Izquierdo A."/>
            <person name="Goldman G.H."/>
            <person name="Rokas A."/>
        </authorList>
    </citation>
    <scope>NUCLEOTIDE SEQUENCE</scope>
    <source>
        <strain evidence="18">CNM-CM6805</strain>
    </source>
</reference>
<dbReference type="InterPro" id="IPR036005">
    <property type="entry name" value="Creatinase/aminopeptidase-like"/>
</dbReference>
<evidence type="ECO:0000256" key="10">
    <source>
        <dbReference type="ARBA" id="ARBA00023049"/>
    </source>
</evidence>
<dbReference type="SUPFAM" id="SSF55920">
    <property type="entry name" value="Creatinase/aminopeptidase"/>
    <property type="match status" value="1"/>
</dbReference>
<evidence type="ECO:0000256" key="8">
    <source>
        <dbReference type="ARBA" id="ARBA00022723"/>
    </source>
</evidence>
<feature type="compositionally biased region" description="Basic residues" evidence="16">
    <location>
        <begin position="320"/>
        <end position="330"/>
    </location>
</feature>
<feature type="compositionally biased region" description="Basic and acidic residues" evidence="16">
    <location>
        <begin position="238"/>
        <end position="259"/>
    </location>
</feature>
<comment type="caution">
    <text evidence="18">The sequence shown here is derived from an EMBL/GenBank/DDBJ whole genome shotgun (WGS) entry which is preliminary data.</text>
</comment>
<feature type="compositionally biased region" description="Low complexity" evidence="16">
    <location>
        <begin position="265"/>
        <end position="280"/>
    </location>
</feature>
<name>A0A8H4GKH4_9EURO</name>
<dbReference type="SUPFAM" id="SSF53092">
    <property type="entry name" value="Creatinase/prolidase N-terminal domain"/>
    <property type="match status" value="1"/>
</dbReference>
<evidence type="ECO:0000313" key="19">
    <source>
        <dbReference type="Proteomes" id="UP000653565"/>
    </source>
</evidence>
<accession>A0A8H4GKH4</accession>
<feature type="compositionally biased region" description="Polar residues" evidence="16">
    <location>
        <begin position="438"/>
        <end position="448"/>
    </location>
</feature>
<evidence type="ECO:0000256" key="9">
    <source>
        <dbReference type="ARBA" id="ARBA00022801"/>
    </source>
</evidence>
<feature type="compositionally biased region" description="Acidic residues" evidence="16">
    <location>
        <begin position="337"/>
        <end position="355"/>
    </location>
</feature>
<keyword evidence="11" id="KW-0464">Manganese</keyword>
<evidence type="ECO:0000313" key="18">
    <source>
        <dbReference type="EMBL" id="KAF4231321.1"/>
    </source>
</evidence>
<dbReference type="GO" id="GO:0030145">
    <property type="term" value="F:manganese ion binding"/>
    <property type="evidence" value="ECO:0007669"/>
    <property type="project" value="InterPro"/>
</dbReference>
<dbReference type="OrthoDB" id="10261878at2759"/>
<evidence type="ECO:0000256" key="15">
    <source>
        <dbReference type="ARBA" id="ARBA00039424"/>
    </source>
</evidence>
<keyword evidence="7" id="KW-0645">Protease</keyword>
<dbReference type="PANTHER" id="PTHR43226">
    <property type="entry name" value="XAA-PRO AMINOPEPTIDASE 3"/>
    <property type="match status" value="1"/>
</dbReference>
<evidence type="ECO:0000256" key="14">
    <source>
        <dbReference type="ARBA" id="ARBA00039164"/>
    </source>
</evidence>
<dbReference type="Pfam" id="PF00557">
    <property type="entry name" value="Peptidase_M24"/>
    <property type="match status" value="1"/>
</dbReference>
<dbReference type="InterPro" id="IPR007865">
    <property type="entry name" value="Aminopep_P_N"/>
</dbReference>
<evidence type="ECO:0000256" key="2">
    <source>
        <dbReference type="ARBA" id="ARBA00001936"/>
    </source>
</evidence>
<comment type="catalytic activity">
    <reaction evidence="1">
        <text>Release of any N-terminal amino acid, including proline, that is linked to proline, even from a dipeptide or tripeptide.</text>
        <dbReference type="EC" id="3.4.11.9"/>
    </reaction>
</comment>
<dbReference type="Proteomes" id="UP000653565">
    <property type="component" value="Unassembled WGS sequence"/>
</dbReference>
<dbReference type="InterPro" id="IPR052433">
    <property type="entry name" value="X-Pro_dipept-like"/>
</dbReference>
<feature type="compositionally biased region" description="Basic residues" evidence="16">
    <location>
        <begin position="1"/>
        <end position="18"/>
    </location>
</feature>
<comment type="function">
    <text evidence="3">Catalyzes the removal of a penultimate prolyl residue from the N-termini of peptides.</text>
</comment>
<evidence type="ECO:0000256" key="13">
    <source>
        <dbReference type="ARBA" id="ARBA00032413"/>
    </source>
</evidence>
<evidence type="ECO:0000256" key="1">
    <source>
        <dbReference type="ARBA" id="ARBA00001424"/>
    </source>
</evidence>
<dbReference type="GO" id="GO:0006508">
    <property type="term" value="P:proteolysis"/>
    <property type="evidence" value="ECO:0007669"/>
    <property type="project" value="UniProtKB-KW"/>
</dbReference>
<keyword evidence="9" id="KW-0378">Hydrolase</keyword>
<dbReference type="SMART" id="SM01011">
    <property type="entry name" value="AMP_N"/>
    <property type="match status" value="1"/>
</dbReference>
<dbReference type="AlphaFoldDB" id="A0A8H4GKH4"/>
<gene>
    <name evidence="18" type="ORF">CNMCM6805_000173</name>
</gene>
<protein>
    <recommendedName>
        <fullName evidence="15">Probable Xaa-Pro aminopeptidase PEPP</fullName>
        <ecNumber evidence="5">3.4.11.9</ecNumber>
    </recommendedName>
    <alternativeName>
        <fullName evidence="12">Aminoacylproline aminopeptidase</fullName>
    </alternativeName>
    <alternativeName>
        <fullName evidence="14">Probable Xaa-Pro aminopeptidase pepP</fullName>
    </alternativeName>
    <alternativeName>
        <fullName evidence="13">Prolidase</fullName>
    </alternativeName>
</protein>
<dbReference type="Pfam" id="PF05195">
    <property type="entry name" value="AMP_N"/>
    <property type="match status" value="1"/>
</dbReference>